<evidence type="ECO:0000313" key="18">
    <source>
        <dbReference type="Proteomes" id="UP000002281"/>
    </source>
</evidence>
<organism evidence="17 18">
    <name type="scientific">Equus caballus</name>
    <name type="common">Horse</name>
    <dbReference type="NCBI Taxonomy" id="9796"/>
    <lineage>
        <taxon>Eukaryota</taxon>
        <taxon>Metazoa</taxon>
        <taxon>Chordata</taxon>
        <taxon>Craniata</taxon>
        <taxon>Vertebrata</taxon>
        <taxon>Euteleostomi</taxon>
        <taxon>Mammalia</taxon>
        <taxon>Eutheria</taxon>
        <taxon>Laurasiatheria</taxon>
        <taxon>Perissodactyla</taxon>
        <taxon>Equidae</taxon>
        <taxon>Equus</taxon>
    </lineage>
</organism>
<dbReference type="CDD" id="cd00087">
    <property type="entry name" value="FReD"/>
    <property type="match status" value="1"/>
</dbReference>
<dbReference type="GO" id="GO:0090733">
    <property type="term" value="C:tenascin complex"/>
    <property type="evidence" value="ECO:0007669"/>
    <property type="project" value="UniProtKB-ARBA"/>
</dbReference>
<evidence type="ECO:0000256" key="11">
    <source>
        <dbReference type="ARBA" id="ARBA00059002"/>
    </source>
</evidence>
<dbReference type="ExpressionAtlas" id="A0A3Q2I485">
    <property type="expression patterns" value="baseline"/>
</dbReference>
<dbReference type="SMART" id="SM00186">
    <property type="entry name" value="FBG"/>
    <property type="match status" value="1"/>
</dbReference>
<evidence type="ECO:0000256" key="14">
    <source>
        <dbReference type="SAM" id="MobiDB-lite"/>
    </source>
</evidence>
<dbReference type="InterPro" id="IPR050991">
    <property type="entry name" value="ECM_Regulatory_Proteins"/>
</dbReference>
<dbReference type="Pfam" id="PF00041">
    <property type="entry name" value="fn3"/>
    <property type="match status" value="7"/>
</dbReference>
<dbReference type="CDD" id="cd00055">
    <property type="entry name" value="EGF_Lam"/>
    <property type="match status" value="1"/>
</dbReference>
<keyword evidence="18" id="KW-1185">Reference proteome</keyword>
<dbReference type="PANTHER" id="PTHR46708">
    <property type="entry name" value="TENASCIN"/>
    <property type="match status" value="1"/>
</dbReference>
<evidence type="ECO:0000256" key="9">
    <source>
        <dbReference type="ARBA" id="ARBA00023157"/>
    </source>
</evidence>
<sequence>MGTLLDAFEPQFPSRPHLFFSPGPDLMLESAGLLEGLLPVSPRMGLHGIFSFPLGLLFGSVLLVASAPAALEPHGCSDKEQQVTFSHTYKIDVPKSALVQVEANPQPLSDDGASLLVPGEAEEHNIIFRHNIRLQTPQKDCELAGSVQDLLARVKKLEEEMAEVKEQCSARCCCQGAAGVSGHCSSHGTFSPETCSCLCEQGWEGAACDRPACPGACSGHGRCVDGRCVCDEPYVGADCAYPACPENCSGHGVCVRGVCQCHEDFTSEDCSERRCPGDCSGHGFCDTGECYCEEGFTGLDCSQVVAPQGLQLLKSTEDSLLVNWEPSSEVDHYLLSYYQLGKELSGKQIQVPKEQHTYEITGLQPGTKYIVSLRNVKKEISSSPQHLLATTDLAVLGTAWVTDETENSLDVEWENPPTEVDYYKLRYGPLTGQEVAEVTVPKSSDPKSRYDITGLQPGTEYKITVVPMRGDLEGKSILLNGRTEIDSPTNVVTHQVTEDTAMVSWDPVQAVIDKYVVRHISADGESKDMAVPREQSSTILTGLKPGEAYKVYVWAEKGSQESKKADTEALTEIDSPTNLVTDLVTENMATVSWDPVQADIDRYMVRYTSADGDTREVPVGKEQSSTVLTGLRPGVEYTVHVWAEKGDRESKKADTKAPTEIDSPQNLVTNQVTENTATVSWDPVQADIDRYMVRYTSADGDTKDVPVGKEQNSTILTGLRPGVEYTVHVWAKKGDQESKKADTKAPTDIDSPKNLVTDRVTENTATISWDPVQADIDRYVVRYTSADGDAREVPVGKEQSSTILTGLRPGVEYKVHVWAEKGDWESKKADTKALPDIDPPKNLRSSAVTQSGGVLTWTPPTAQIDGYILTYQFPNGAVKEVQLGQGDQRFELQGLEQGVAYPVSLVAFKGDRRSRNVSTILSTVGARFPHPSDCSQVQQNSNVASGVYTIYLHGDASRPLQVYCDMDTDGGGWIVFQRRNTGQLDFFKRWRAYVEGFGDPMKEFWLGLDKLHNLTTGTPTRYEVRVDLQTANESAYAIYDFFQVASSKERFKLTVGKYRGTAGDALSYHNGWKFTTFDRDNDIALSNCALTHHGGWWYKNCHLANPNGRYGETKHSEGVNWEPWKGHEFSIPYVELKIRPHGYSGEHVLNRKKRTLGGKTRTV</sequence>
<dbReference type="PROSITE" id="PS00022">
    <property type="entry name" value="EGF_1"/>
    <property type="match status" value="1"/>
</dbReference>
<reference evidence="17" key="3">
    <citation type="submission" date="2025-09" db="UniProtKB">
        <authorList>
            <consortium name="Ensembl"/>
        </authorList>
    </citation>
    <scope>IDENTIFICATION</scope>
    <source>
        <strain evidence="17">Thoroughbred</strain>
    </source>
</reference>
<feature type="region of interest" description="Disordered" evidence="14">
    <location>
        <begin position="734"/>
        <end position="754"/>
    </location>
</feature>
<keyword evidence="8" id="KW-0677">Repeat</keyword>
<comment type="subcellular location">
    <subcellularLocation>
        <location evidence="1">Secreted</location>
        <location evidence="1">Extracellular space</location>
        <location evidence="1">Extracellular matrix</location>
    </subcellularLocation>
</comment>
<keyword evidence="6" id="KW-0245">EGF-like domain</keyword>
<reference evidence="17" key="2">
    <citation type="submission" date="2025-08" db="UniProtKB">
        <authorList>
            <consortium name="Ensembl"/>
        </authorList>
    </citation>
    <scope>IDENTIFICATION</scope>
    <source>
        <strain evidence="17">Thoroughbred</strain>
    </source>
</reference>
<evidence type="ECO:0000256" key="10">
    <source>
        <dbReference type="ARBA" id="ARBA00023180"/>
    </source>
</evidence>
<comment type="similarity">
    <text evidence="2">Belongs to the tenascin family.</text>
</comment>
<dbReference type="InterPro" id="IPR014716">
    <property type="entry name" value="Fibrinogen_a/b/g_C_1"/>
</dbReference>
<dbReference type="Pfam" id="PF23106">
    <property type="entry name" value="EGF_Teneurin"/>
    <property type="match status" value="3"/>
</dbReference>
<dbReference type="Bgee" id="ENSECAG00000011669">
    <property type="expression patterns" value="Expressed in articular cartilage of joint and 14 other cell types or tissues"/>
</dbReference>
<dbReference type="InterPro" id="IPR036056">
    <property type="entry name" value="Fibrinogen-like_C"/>
</dbReference>
<dbReference type="InterPro" id="IPR041161">
    <property type="entry name" value="EGF_Tenascin"/>
</dbReference>
<name>A0A3Q2I485_HORSE</name>
<dbReference type="GO" id="GO:2000026">
    <property type="term" value="P:regulation of multicellular organismal development"/>
    <property type="evidence" value="ECO:0007669"/>
    <property type="project" value="UniProtKB-ARBA"/>
</dbReference>
<evidence type="ECO:0000313" key="17">
    <source>
        <dbReference type="Ensembl" id="ENSECAP00000042730.3"/>
    </source>
</evidence>
<dbReference type="CDD" id="cd00063">
    <property type="entry name" value="FN3"/>
    <property type="match status" value="7"/>
</dbReference>
<dbReference type="SMART" id="SM00181">
    <property type="entry name" value="EGF"/>
    <property type="match status" value="3"/>
</dbReference>
<comment type="function">
    <text evidence="11">Extracellular matrix protein that seems to be a ligand for ITGA8:ITGB1, ITGAV:ITGB1 and ITGA4:ITGB1. Involved in neurite outgrowth and cell migration in hippocampal explants. During endochondral bone formation, inhibits proliferation and differentiation of proteoblasts mediated by canonical WNT signaling. In tumors, stimulates angiogenesis by elongation, migration and sprouting of endothelial cells. Expressed in most mammary tumors, may facilitate tumorigenesis by supporting the migratory behavior of breast cancer cells.</text>
</comment>
<dbReference type="FunFam" id="2.10.25.10:FF:000332">
    <property type="entry name" value="Tenascin N"/>
    <property type="match status" value="1"/>
</dbReference>
<dbReference type="FunFam" id="2.60.40.10:FF:000534">
    <property type="entry name" value="Tenascin N"/>
    <property type="match status" value="1"/>
</dbReference>
<dbReference type="InterPro" id="IPR002181">
    <property type="entry name" value="Fibrinogen_a/b/g_C_dom"/>
</dbReference>
<dbReference type="InterPro" id="IPR036116">
    <property type="entry name" value="FN3_sf"/>
</dbReference>
<dbReference type="GO" id="GO:0030334">
    <property type="term" value="P:regulation of cell migration"/>
    <property type="evidence" value="ECO:0007669"/>
    <property type="project" value="UniProtKB-ARBA"/>
</dbReference>
<dbReference type="PROSITE" id="PS51406">
    <property type="entry name" value="FIBRINOGEN_C_2"/>
    <property type="match status" value="1"/>
</dbReference>
<feature type="domain" description="Fibronectin type-III" evidence="15">
    <location>
        <begin position="577"/>
        <end position="658"/>
    </location>
</feature>
<evidence type="ECO:0000259" key="15">
    <source>
        <dbReference type="PROSITE" id="PS50853"/>
    </source>
</evidence>
<dbReference type="Pfam" id="PF00147">
    <property type="entry name" value="Fibrinogen_C"/>
    <property type="match status" value="1"/>
</dbReference>
<gene>
    <name evidence="17 19" type="primary">TNN</name>
</gene>
<evidence type="ECO:0000256" key="8">
    <source>
        <dbReference type="ARBA" id="ARBA00022737"/>
    </source>
</evidence>
<keyword evidence="7" id="KW-0732">Signal</keyword>
<dbReference type="InterPro" id="IPR003961">
    <property type="entry name" value="FN3_dom"/>
</dbReference>
<feature type="domain" description="Fibrinogen C-terminal" evidence="16">
    <location>
        <begin position="925"/>
        <end position="1142"/>
    </location>
</feature>
<reference evidence="17 18" key="1">
    <citation type="journal article" date="2009" name="Science">
        <title>Genome sequence, comparative analysis, and population genetics of the domestic horse.</title>
        <authorList>
            <consortium name="Broad Institute Genome Sequencing Platform"/>
            <consortium name="Broad Institute Whole Genome Assembly Team"/>
            <person name="Wade C.M."/>
            <person name="Giulotto E."/>
            <person name="Sigurdsson S."/>
            <person name="Zoli M."/>
            <person name="Gnerre S."/>
            <person name="Imsland F."/>
            <person name="Lear T.L."/>
            <person name="Adelson D.L."/>
            <person name="Bailey E."/>
            <person name="Bellone R.R."/>
            <person name="Bloecker H."/>
            <person name="Distl O."/>
            <person name="Edgar R.C."/>
            <person name="Garber M."/>
            <person name="Leeb T."/>
            <person name="Mauceli E."/>
            <person name="MacLeod J.N."/>
            <person name="Penedo M.C.T."/>
            <person name="Raison J.M."/>
            <person name="Sharpe T."/>
            <person name="Vogel J."/>
            <person name="Andersson L."/>
            <person name="Antczak D.F."/>
            <person name="Biagi T."/>
            <person name="Binns M.M."/>
            <person name="Chowdhary B.P."/>
            <person name="Coleman S.J."/>
            <person name="Della Valle G."/>
            <person name="Fryc S."/>
            <person name="Guerin G."/>
            <person name="Hasegawa T."/>
            <person name="Hill E.W."/>
            <person name="Jurka J."/>
            <person name="Kiialainen A."/>
            <person name="Lindgren G."/>
            <person name="Liu J."/>
            <person name="Magnani E."/>
            <person name="Mickelson J.R."/>
            <person name="Murray J."/>
            <person name="Nergadze S.G."/>
            <person name="Onofrio R."/>
            <person name="Pedroni S."/>
            <person name="Piras M.F."/>
            <person name="Raudsepp T."/>
            <person name="Rocchi M."/>
            <person name="Roeed K.H."/>
            <person name="Ryder O.A."/>
            <person name="Searle S."/>
            <person name="Skow L."/>
            <person name="Swinburne J.E."/>
            <person name="Syvaenen A.C."/>
            <person name="Tozaki T."/>
            <person name="Valberg S.J."/>
            <person name="Vaudin M."/>
            <person name="White J.R."/>
            <person name="Zody M.C."/>
            <person name="Lander E.S."/>
            <person name="Lindblad-Toh K."/>
        </authorList>
    </citation>
    <scope>NUCLEOTIDE SEQUENCE [LARGE SCALE GENOMIC DNA]</scope>
    <source>
        <strain evidence="17 18">Thoroughbred</strain>
    </source>
</reference>
<dbReference type="PROSITE" id="PS00514">
    <property type="entry name" value="FIBRINOGEN_C_1"/>
    <property type="match status" value="1"/>
</dbReference>
<feature type="domain" description="Fibronectin type-III" evidence="15">
    <location>
        <begin position="487"/>
        <end position="576"/>
    </location>
</feature>
<feature type="compositionally biased region" description="Basic and acidic residues" evidence="14">
    <location>
        <begin position="734"/>
        <end position="751"/>
    </location>
</feature>
<feature type="domain" description="Fibronectin type-III" evidence="15">
    <location>
        <begin position="306"/>
        <end position="395"/>
    </location>
</feature>
<feature type="domain" description="Fibronectin type-III" evidence="15">
    <location>
        <begin position="396"/>
        <end position="486"/>
    </location>
</feature>
<dbReference type="Gene3D" id="3.90.215.10">
    <property type="entry name" value="Gamma Fibrinogen, chain A, domain 1"/>
    <property type="match status" value="1"/>
</dbReference>
<evidence type="ECO:0000256" key="13">
    <source>
        <dbReference type="ARBA" id="ARBA00080295"/>
    </source>
</evidence>
<dbReference type="InterPro" id="IPR013783">
    <property type="entry name" value="Ig-like_fold"/>
</dbReference>
<keyword evidence="9" id="KW-1015">Disulfide bond</keyword>
<keyword evidence="10" id="KW-0325">Glycoprotein</keyword>
<proteinExistence type="inferred from homology"/>
<feature type="domain" description="Fibronectin type-III" evidence="15">
    <location>
        <begin position="753"/>
        <end position="836"/>
    </location>
</feature>
<keyword evidence="4" id="KW-0964">Secreted</keyword>
<dbReference type="PROSITE" id="PS50853">
    <property type="entry name" value="FN3"/>
    <property type="match status" value="7"/>
</dbReference>
<evidence type="ECO:0000256" key="3">
    <source>
        <dbReference type="ARBA" id="ARBA00011643"/>
    </source>
</evidence>
<dbReference type="GO" id="GO:0030155">
    <property type="term" value="P:regulation of cell adhesion"/>
    <property type="evidence" value="ECO:0007669"/>
    <property type="project" value="UniProtKB-ARBA"/>
</dbReference>
<dbReference type="FunFam" id="2.10.25.10:FF:000001">
    <property type="entry name" value="Tenascin C"/>
    <property type="match status" value="2"/>
</dbReference>
<keyword evidence="5" id="KW-0272">Extracellular matrix</keyword>
<feature type="domain" description="Fibronectin type-III" evidence="15">
    <location>
        <begin position="663"/>
        <end position="752"/>
    </location>
</feature>
<dbReference type="VGNC" id="VGNC:24387">
    <property type="gene designation" value="TNN"/>
</dbReference>
<evidence type="ECO:0000256" key="1">
    <source>
        <dbReference type="ARBA" id="ARBA00004498"/>
    </source>
</evidence>
<dbReference type="SUPFAM" id="SSF56496">
    <property type="entry name" value="Fibrinogen C-terminal domain-like"/>
    <property type="match status" value="1"/>
</dbReference>
<evidence type="ECO:0000256" key="7">
    <source>
        <dbReference type="ARBA" id="ARBA00022729"/>
    </source>
</evidence>
<comment type="subunit">
    <text evidence="3">Homohexamer.</text>
</comment>
<dbReference type="Gene3D" id="2.60.40.10">
    <property type="entry name" value="Immunoglobulins"/>
    <property type="match status" value="7"/>
</dbReference>
<evidence type="ECO:0000259" key="16">
    <source>
        <dbReference type="PROSITE" id="PS51406"/>
    </source>
</evidence>
<evidence type="ECO:0000256" key="2">
    <source>
        <dbReference type="ARBA" id="ARBA00008673"/>
    </source>
</evidence>
<dbReference type="InterPro" id="IPR002049">
    <property type="entry name" value="LE_dom"/>
</dbReference>
<dbReference type="PROSITE" id="PS01186">
    <property type="entry name" value="EGF_2"/>
    <property type="match status" value="2"/>
</dbReference>
<dbReference type="InterPro" id="IPR020837">
    <property type="entry name" value="Fibrinogen_CS"/>
</dbReference>
<accession>A0A3Q2I485</accession>
<dbReference type="FunFam" id="2.60.40.10:FF:000099">
    <property type="entry name" value="Fibronectin 1"/>
    <property type="match status" value="1"/>
</dbReference>
<dbReference type="FunFam" id="2.60.40.10:FF:000156">
    <property type="entry name" value="Tenascin N"/>
    <property type="match status" value="3"/>
</dbReference>
<dbReference type="Gene3D" id="2.10.25.10">
    <property type="entry name" value="Laminin"/>
    <property type="match status" value="3"/>
</dbReference>
<dbReference type="AlphaFoldDB" id="A0A3Q2I485"/>
<evidence type="ECO:0000256" key="5">
    <source>
        <dbReference type="ARBA" id="ARBA00022530"/>
    </source>
</evidence>
<dbReference type="GeneTree" id="ENSGT00940000160553"/>
<dbReference type="Pfam" id="PF18720">
    <property type="entry name" value="EGF_Tenascin"/>
    <property type="match status" value="1"/>
</dbReference>
<evidence type="ECO:0000256" key="4">
    <source>
        <dbReference type="ARBA" id="ARBA00022525"/>
    </source>
</evidence>
<dbReference type="SUPFAM" id="SSF49265">
    <property type="entry name" value="Fibronectin type III"/>
    <property type="match status" value="5"/>
</dbReference>
<dbReference type="SMART" id="SM00060">
    <property type="entry name" value="FN3"/>
    <property type="match status" value="7"/>
</dbReference>
<protein>
    <recommendedName>
        <fullName evidence="12">Tenascin-N</fullName>
    </recommendedName>
    <alternativeName>
        <fullName evidence="13">Tenascin-W</fullName>
    </alternativeName>
</protein>
<dbReference type="Proteomes" id="UP000002281">
    <property type="component" value="Chromosome 5"/>
</dbReference>
<dbReference type="Ensembl" id="ENSECAT00000035979.3">
    <property type="protein sequence ID" value="ENSECAP00000042730.3"/>
    <property type="gene ID" value="ENSECAG00000011669.4"/>
</dbReference>
<dbReference type="InterPro" id="IPR000742">
    <property type="entry name" value="EGF"/>
</dbReference>
<evidence type="ECO:0000313" key="19">
    <source>
        <dbReference type="VGNC" id="VGNC:24387"/>
    </source>
</evidence>
<evidence type="ECO:0000256" key="6">
    <source>
        <dbReference type="ARBA" id="ARBA00022536"/>
    </source>
</evidence>
<feature type="domain" description="Fibronectin type-III" evidence="15">
    <location>
        <begin position="839"/>
        <end position="927"/>
    </location>
</feature>
<dbReference type="PANTHER" id="PTHR46708:SF12">
    <property type="entry name" value="TENASCIN N"/>
    <property type="match status" value="1"/>
</dbReference>
<dbReference type="NCBIfam" id="NF040941">
    <property type="entry name" value="GGGWT_bact"/>
    <property type="match status" value="1"/>
</dbReference>
<dbReference type="FunFam" id="3.90.215.10:FF:000001">
    <property type="entry name" value="Tenascin isoform 1"/>
    <property type="match status" value="1"/>
</dbReference>
<evidence type="ECO:0000256" key="12">
    <source>
        <dbReference type="ARBA" id="ARBA00072694"/>
    </source>
</evidence>